<dbReference type="Proteomes" id="UP000325902">
    <property type="component" value="Unassembled WGS sequence"/>
</dbReference>
<feature type="region of interest" description="Disordered" evidence="1">
    <location>
        <begin position="1"/>
        <end position="58"/>
    </location>
</feature>
<sequence length="140" mass="16076">MPILPFSFSLRPRRQQRTSSISSLDTSPPPSRQSTFSSTSDSTTSSTFSTFSSSCDAEKCDRTCGRDYHYRDPVAGEEWEMGTITARKARVLLPSSLREQQAHQRRRRGSTVEKRREGGEVGEEKEKQKEAAKVWREWWI</sequence>
<gene>
    <name evidence="2" type="ORF">DBV05_g3114</name>
</gene>
<feature type="compositionally biased region" description="Basic and acidic residues" evidence="1">
    <location>
        <begin position="110"/>
        <end position="140"/>
    </location>
</feature>
<evidence type="ECO:0000313" key="2">
    <source>
        <dbReference type="EMBL" id="KAB2578232.1"/>
    </source>
</evidence>
<feature type="region of interest" description="Disordered" evidence="1">
    <location>
        <begin position="92"/>
        <end position="140"/>
    </location>
</feature>
<evidence type="ECO:0000313" key="3">
    <source>
        <dbReference type="Proteomes" id="UP000325902"/>
    </source>
</evidence>
<reference evidence="2 3" key="1">
    <citation type="journal article" date="2019" name="Sci. Rep.">
        <title>A multi-omics analysis of the grapevine pathogen Lasiodiplodia theobromae reveals that temperature affects the expression of virulence- and pathogenicity-related genes.</title>
        <authorList>
            <person name="Felix C."/>
            <person name="Meneses R."/>
            <person name="Goncalves M.F.M."/>
            <person name="Tilleman L."/>
            <person name="Duarte A.S."/>
            <person name="Jorrin-Novo J.V."/>
            <person name="Van de Peer Y."/>
            <person name="Deforce D."/>
            <person name="Van Nieuwerburgh F."/>
            <person name="Esteves A.C."/>
            <person name="Alves A."/>
        </authorList>
    </citation>
    <scope>NUCLEOTIDE SEQUENCE [LARGE SCALE GENOMIC DNA]</scope>
    <source>
        <strain evidence="2 3">LA-SOL3</strain>
    </source>
</reference>
<accession>A0A5N5DMU9</accession>
<organism evidence="2 3">
    <name type="scientific">Lasiodiplodia theobromae</name>
    <dbReference type="NCBI Taxonomy" id="45133"/>
    <lineage>
        <taxon>Eukaryota</taxon>
        <taxon>Fungi</taxon>
        <taxon>Dikarya</taxon>
        <taxon>Ascomycota</taxon>
        <taxon>Pezizomycotina</taxon>
        <taxon>Dothideomycetes</taxon>
        <taxon>Dothideomycetes incertae sedis</taxon>
        <taxon>Botryosphaeriales</taxon>
        <taxon>Botryosphaeriaceae</taxon>
        <taxon>Lasiodiplodia</taxon>
    </lineage>
</organism>
<protein>
    <submittedName>
        <fullName evidence="2">Uncharacterized protein</fullName>
    </submittedName>
</protein>
<name>A0A5N5DMU9_9PEZI</name>
<dbReference type="EMBL" id="VCHE01000013">
    <property type="protein sequence ID" value="KAB2578232.1"/>
    <property type="molecule type" value="Genomic_DNA"/>
</dbReference>
<comment type="caution">
    <text evidence="2">The sequence shown here is derived from an EMBL/GenBank/DDBJ whole genome shotgun (WGS) entry which is preliminary data.</text>
</comment>
<feature type="compositionally biased region" description="Low complexity" evidence="1">
    <location>
        <begin position="32"/>
        <end position="54"/>
    </location>
</feature>
<dbReference type="AlphaFoldDB" id="A0A5N5DMU9"/>
<evidence type="ECO:0000256" key="1">
    <source>
        <dbReference type="SAM" id="MobiDB-lite"/>
    </source>
</evidence>
<keyword evidence="3" id="KW-1185">Reference proteome</keyword>
<proteinExistence type="predicted"/>
<dbReference type="OrthoDB" id="10639388at2759"/>